<comment type="caution">
    <text evidence="1">The sequence shown here is derived from an EMBL/GenBank/DDBJ whole genome shotgun (WGS) entry which is preliminary data.</text>
</comment>
<name>A0ABU8SBQ9_9SPHN</name>
<proteinExistence type="predicted"/>
<evidence type="ECO:0008006" key="3">
    <source>
        <dbReference type="Google" id="ProtNLM"/>
    </source>
</evidence>
<protein>
    <recommendedName>
        <fullName evidence="3">Transposase</fullName>
    </recommendedName>
</protein>
<dbReference type="EMBL" id="JBBHJY010000008">
    <property type="protein sequence ID" value="MEJ6011402.1"/>
    <property type="molecule type" value="Genomic_DNA"/>
</dbReference>
<evidence type="ECO:0000313" key="1">
    <source>
        <dbReference type="EMBL" id="MEJ6011402.1"/>
    </source>
</evidence>
<reference evidence="1 2" key="1">
    <citation type="submission" date="2024-03" db="EMBL/GenBank/DDBJ databases">
        <authorList>
            <person name="Jo J.-H."/>
        </authorList>
    </citation>
    <scope>NUCLEOTIDE SEQUENCE [LARGE SCALE GENOMIC DNA]</scope>
    <source>
        <strain evidence="1 2">AS3R-12</strain>
    </source>
</reference>
<evidence type="ECO:0000313" key="2">
    <source>
        <dbReference type="Proteomes" id="UP001379235"/>
    </source>
</evidence>
<dbReference type="Proteomes" id="UP001379235">
    <property type="component" value="Unassembled WGS sequence"/>
</dbReference>
<sequence>MKSLQKFASVHASLHNHFNSERHLVDRQTYKTRRSVALAEWQSLMA</sequence>
<organism evidence="1 2">
    <name type="scientific">Novosphingobium aquae</name>
    <dbReference type="NCBI Taxonomy" id="3133435"/>
    <lineage>
        <taxon>Bacteria</taxon>
        <taxon>Pseudomonadati</taxon>
        <taxon>Pseudomonadota</taxon>
        <taxon>Alphaproteobacteria</taxon>
        <taxon>Sphingomonadales</taxon>
        <taxon>Sphingomonadaceae</taxon>
        <taxon>Novosphingobium</taxon>
    </lineage>
</organism>
<dbReference type="RefSeq" id="WP_339968625.1">
    <property type="nucleotide sequence ID" value="NZ_JBBHJY010000008.1"/>
</dbReference>
<gene>
    <name evidence="1" type="ORF">WG900_15895</name>
</gene>
<accession>A0ABU8SBQ9</accession>
<keyword evidence="2" id="KW-1185">Reference proteome</keyword>